<dbReference type="EMBL" id="CP121694">
    <property type="protein sequence ID" value="WRO21454.1"/>
    <property type="molecule type" value="Genomic_DNA"/>
</dbReference>
<dbReference type="RefSeq" id="WP_366924298.1">
    <property type="nucleotide sequence ID" value="NZ_CP121694.1"/>
</dbReference>
<dbReference type="SUPFAM" id="SSF53850">
    <property type="entry name" value="Periplasmic binding protein-like II"/>
    <property type="match status" value="1"/>
</dbReference>
<name>A0AAU0UNQ0_9FIRM</name>
<proteinExistence type="inferred from homology"/>
<dbReference type="InterPro" id="IPR001320">
    <property type="entry name" value="Iontro_rcpt_C"/>
</dbReference>
<evidence type="ECO:0000256" key="3">
    <source>
        <dbReference type="ARBA" id="ARBA00022729"/>
    </source>
</evidence>
<dbReference type="Pfam" id="PF00497">
    <property type="entry name" value="SBP_bac_3"/>
    <property type="match status" value="1"/>
</dbReference>
<dbReference type="KEGG" id="dbc:MFMK1_001262"/>
<evidence type="ECO:0000256" key="4">
    <source>
        <dbReference type="RuleBase" id="RU003744"/>
    </source>
</evidence>
<dbReference type="PROSITE" id="PS01039">
    <property type="entry name" value="SBP_BACTERIAL_3"/>
    <property type="match status" value="1"/>
</dbReference>
<evidence type="ECO:0000259" key="7">
    <source>
        <dbReference type="SMART" id="SM00079"/>
    </source>
</evidence>
<reference evidence="8 9" key="1">
    <citation type="submission" date="2023-04" db="EMBL/GenBank/DDBJ databases">
        <authorList>
            <person name="Hsu D."/>
        </authorList>
    </citation>
    <scope>NUCLEOTIDE SEQUENCE [LARGE SCALE GENOMIC DNA]</scope>
    <source>
        <strain evidence="8 9">MK1</strain>
    </source>
</reference>
<dbReference type="InterPro" id="IPR018313">
    <property type="entry name" value="SBP_3_CS"/>
</dbReference>
<evidence type="ECO:0000256" key="1">
    <source>
        <dbReference type="ARBA" id="ARBA00004196"/>
    </source>
</evidence>
<dbReference type="Proteomes" id="UP001329915">
    <property type="component" value="Chromosome"/>
</dbReference>
<evidence type="ECO:0000313" key="9">
    <source>
        <dbReference type="Proteomes" id="UP001329915"/>
    </source>
</evidence>
<dbReference type="PROSITE" id="PS51257">
    <property type="entry name" value="PROKAR_LIPOPROTEIN"/>
    <property type="match status" value="1"/>
</dbReference>
<dbReference type="InterPro" id="IPR001638">
    <property type="entry name" value="Solute-binding_3/MltF_N"/>
</dbReference>
<sequence length="287" mass="31927">MKRFYKITITLLLVLGIMLVFTGCSGSQEDSGKKENKEVSQADEKQPNEDKEVKTLDRVKESGVLRVGFEGTYQPFNFLDDNNEYAGFDVDVANELAKRLGVKAEFTATKWESLIGGLKADKFDAIIAQMTITEERKKSVDFTDPYVVTGSVLLTREDTNDITKLEDLKGKKVGVGGGTTFEEIARSVEGSEVVLYKAVSDYIQDLVNGRLDVIINDQLLMSYNIKEEGLPIKIASDIVRKDELGMAIKKGNPEFVQALNENLAAMVKDGTYAEIYKKWLGSEPLIK</sequence>
<accession>A0AAU0UNQ0</accession>
<evidence type="ECO:0000256" key="5">
    <source>
        <dbReference type="SAM" id="MobiDB-lite"/>
    </source>
</evidence>
<dbReference type="GO" id="GO:0016020">
    <property type="term" value="C:membrane"/>
    <property type="evidence" value="ECO:0007669"/>
    <property type="project" value="InterPro"/>
</dbReference>
<feature type="compositionally biased region" description="Basic and acidic residues" evidence="5">
    <location>
        <begin position="30"/>
        <end position="53"/>
    </location>
</feature>
<dbReference type="SMART" id="SM00079">
    <property type="entry name" value="PBPe"/>
    <property type="match status" value="1"/>
</dbReference>
<evidence type="ECO:0000259" key="6">
    <source>
        <dbReference type="SMART" id="SM00062"/>
    </source>
</evidence>
<dbReference type="AlphaFoldDB" id="A0AAU0UNQ0"/>
<comment type="subcellular location">
    <subcellularLocation>
        <location evidence="1">Cell envelope</location>
    </subcellularLocation>
</comment>
<gene>
    <name evidence="8" type="ORF">MFMK1_001262</name>
</gene>
<dbReference type="Gene3D" id="3.40.190.10">
    <property type="entry name" value="Periplasmic binding protein-like II"/>
    <property type="match status" value="2"/>
</dbReference>
<evidence type="ECO:0000313" key="8">
    <source>
        <dbReference type="EMBL" id="WRO21454.1"/>
    </source>
</evidence>
<comment type="similarity">
    <text evidence="2 4">Belongs to the bacterial solute-binding protein 3 family.</text>
</comment>
<dbReference type="GO" id="GO:0015276">
    <property type="term" value="F:ligand-gated monoatomic ion channel activity"/>
    <property type="evidence" value="ECO:0007669"/>
    <property type="project" value="InterPro"/>
</dbReference>
<feature type="region of interest" description="Disordered" evidence="5">
    <location>
        <begin position="26"/>
        <end position="53"/>
    </location>
</feature>
<keyword evidence="3" id="KW-0732">Signal</keyword>
<protein>
    <submittedName>
        <fullName evidence="8">Transporter substrate-binding domain-containing protein</fullName>
    </submittedName>
</protein>
<dbReference type="SMART" id="SM00062">
    <property type="entry name" value="PBPb"/>
    <property type="match status" value="1"/>
</dbReference>
<feature type="domain" description="Ionotropic glutamate receptor C-terminal" evidence="7">
    <location>
        <begin position="64"/>
        <end position="282"/>
    </location>
</feature>
<dbReference type="PANTHER" id="PTHR35936">
    <property type="entry name" value="MEMBRANE-BOUND LYTIC MUREIN TRANSGLYCOSYLASE F"/>
    <property type="match status" value="1"/>
</dbReference>
<keyword evidence="9" id="KW-1185">Reference proteome</keyword>
<dbReference type="GO" id="GO:0030313">
    <property type="term" value="C:cell envelope"/>
    <property type="evidence" value="ECO:0007669"/>
    <property type="project" value="UniProtKB-SubCell"/>
</dbReference>
<evidence type="ECO:0000256" key="2">
    <source>
        <dbReference type="ARBA" id="ARBA00010333"/>
    </source>
</evidence>
<organism evidence="8 9">
    <name type="scientific">Metallumcola ferriviriculae</name>
    <dbReference type="NCBI Taxonomy" id="3039180"/>
    <lineage>
        <taxon>Bacteria</taxon>
        <taxon>Bacillati</taxon>
        <taxon>Bacillota</taxon>
        <taxon>Clostridia</taxon>
        <taxon>Neomoorellales</taxon>
        <taxon>Desulfitibacteraceae</taxon>
        <taxon>Metallumcola</taxon>
    </lineage>
</organism>
<feature type="domain" description="Solute-binding protein family 3/N-terminal" evidence="6">
    <location>
        <begin position="64"/>
        <end position="283"/>
    </location>
</feature>
<dbReference type="PANTHER" id="PTHR35936:SF19">
    <property type="entry name" value="AMINO-ACID-BINDING PROTEIN YXEM-RELATED"/>
    <property type="match status" value="1"/>
</dbReference>